<protein>
    <submittedName>
        <fullName evidence="2">Sugar phosphate isomerase/epimerase</fullName>
    </submittedName>
</protein>
<accession>A0A316A746</accession>
<dbReference type="AlphaFoldDB" id="A0A316A746"/>
<keyword evidence="2" id="KW-0413">Isomerase</keyword>
<dbReference type="Gene3D" id="3.20.20.150">
    <property type="entry name" value="Divalent-metal-dependent TIM barrel enzymes"/>
    <property type="match status" value="1"/>
</dbReference>
<keyword evidence="3" id="KW-1185">Reference proteome</keyword>
<proteinExistence type="predicted"/>
<feature type="domain" description="Xylose isomerase-like TIM barrel" evidence="1">
    <location>
        <begin position="21"/>
        <end position="254"/>
    </location>
</feature>
<name>A0A316A746_9ACTN</name>
<dbReference type="PANTHER" id="PTHR12110:SF47">
    <property type="match status" value="1"/>
</dbReference>
<dbReference type="PANTHER" id="PTHR12110">
    <property type="entry name" value="HYDROXYPYRUVATE ISOMERASE"/>
    <property type="match status" value="1"/>
</dbReference>
<sequence length="263" mass="28611">MPMAVTLSTASVYPQGVADAFEMAARIGYDGVEVMVWTDPVSQDEDAIAELSDHFGVPVTSVHAPTLLLTQRVWGKEPWPKVERAAQMAKRLGARTVVVHPPFRWQKDYATGFEAGVRRIAQAEGVTLAVENMYPWRAGGREFAAYLPGWDPCELDYDALLLDVSHAATSGLSCLELAQRMGDRLVHLHLTDGNGSPKDEHLLPGQGSQPVAELLAYLAAKDWQGDACVEVTTRRSRGPDERRAALAAALAFAREHLGGVAVR</sequence>
<evidence type="ECO:0000313" key="2">
    <source>
        <dbReference type="EMBL" id="PWJ53269.1"/>
    </source>
</evidence>
<dbReference type="SUPFAM" id="SSF51658">
    <property type="entry name" value="Xylose isomerase-like"/>
    <property type="match status" value="1"/>
</dbReference>
<dbReference type="GO" id="GO:0016853">
    <property type="term" value="F:isomerase activity"/>
    <property type="evidence" value="ECO:0007669"/>
    <property type="project" value="UniProtKB-KW"/>
</dbReference>
<organism evidence="2 3">
    <name type="scientific">Quadrisphaera granulorum</name>
    <dbReference type="NCBI Taxonomy" id="317664"/>
    <lineage>
        <taxon>Bacteria</taxon>
        <taxon>Bacillati</taxon>
        <taxon>Actinomycetota</taxon>
        <taxon>Actinomycetes</taxon>
        <taxon>Kineosporiales</taxon>
        <taxon>Kineosporiaceae</taxon>
        <taxon>Quadrisphaera</taxon>
    </lineage>
</organism>
<dbReference type="InterPro" id="IPR013022">
    <property type="entry name" value="Xyl_isomerase-like_TIM-brl"/>
</dbReference>
<gene>
    <name evidence="2" type="ORF">BXY45_11327</name>
</gene>
<dbReference type="EMBL" id="QGDQ01000013">
    <property type="protein sequence ID" value="PWJ53269.1"/>
    <property type="molecule type" value="Genomic_DNA"/>
</dbReference>
<dbReference type="InterPro" id="IPR050312">
    <property type="entry name" value="IolE/XylAMocC-like"/>
</dbReference>
<evidence type="ECO:0000313" key="3">
    <source>
        <dbReference type="Proteomes" id="UP000245469"/>
    </source>
</evidence>
<reference evidence="2 3" key="1">
    <citation type="submission" date="2018-03" db="EMBL/GenBank/DDBJ databases">
        <title>Genomic Encyclopedia of Archaeal and Bacterial Type Strains, Phase II (KMG-II): from individual species to whole genera.</title>
        <authorList>
            <person name="Goeker M."/>
        </authorList>
    </citation>
    <scope>NUCLEOTIDE SEQUENCE [LARGE SCALE GENOMIC DNA]</scope>
    <source>
        <strain evidence="2 3">DSM 44889</strain>
    </source>
</reference>
<dbReference type="InterPro" id="IPR036237">
    <property type="entry name" value="Xyl_isomerase-like_sf"/>
</dbReference>
<dbReference type="Proteomes" id="UP000245469">
    <property type="component" value="Unassembled WGS sequence"/>
</dbReference>
<evidence type="ECO:0000259" key="1">
    <source>
        <dbReference type="Pfam" id="PF01261"/>
    </source>
</evidence>
<comment type="caution">
    <text evidence="2">The sequence shown here is derived from an EMBL/GenBank/DDBJ whole genome shotgun (WGS) entry which is preliminary data.</text>
</comment>
<dbReference type="Pfam" id="PF01261">
    <property type="entry name" value="AP_endonuc_2"/>
    <property type="match status" value="1"/>
</dbReference>